<dbReference type="RefSeq" id="WP_006315875.1">
    <property type="nucleotide sequence ID" value="NZ_ARZA01000239.1"/>
</dbReference>
<organism evidence="5 6">
    <name type="scientific">Caldisalinibacter kiritimatiensis</name>
    <dbReference type="NCBI Taxonomy" id="1304284"/>
    <lineage>
        <taxon>Bacteria</taxon>
        <taxon>Bacillati</taxon>
        <taxon>Bacillota</taxon>
        <taxon>Tissierellia</taxon>
        <taxon>Tissierellales</taxon>
        <taxon>Thermohalobacteraceae</taxon>
        <taxon>Caldisalinibacter</taxon>
    </lineage>
</organism>
<dbReference type="InterPro" id="IPR004995">
    <property type="entry name" value="Spore_Ger"/>
</dbReference>
<dbReference type="EMBL" id="ARZA01000239">
    <property type="protein sequence ID" value="EOC99783.1"/>
    <property type="molecule type" value="Genomic_DNA"/>
</dbReference>
<feature type="transmembrane region" description="Helical" evidence="4">
    <location>
        <begin position="412"/>
        <end position="431"/>
    </location>
</feature>
<feature type="transmembrane region" description="Helical" evidence="4">
    <location>
        <begin position="320"/>
        <end position="342"/>
    </location>
</feature>
<gene>
    <name evidence="5" type="ORF">L21TH_2182</name>
</gene>
<reference evidence="5 6" key="1">
    <citation type="journal article" date="2015" name="Geomicrobiol. J.">
        <title>Caldisalinibacter kiritimatiensis gen. nov., sp. nov., a moderately thermohalophilic thiosulfate-reducing bacterium from a hypersaline microbial mat.</title>
        <authorList>
            <person name="Ben Hania W."/>
            <person name="Joseph M."/>
            <person name="Fiebig A."/>
            <person name="Bunk B."/>
            <person name="Klenk H.-P."/>
            <person name="Fardeau M.-L."/>
            <person name="Spring S."/>
        </authorList>
    </citation>
    <scope>NUCLEOTIDE SEQUENCE [LARGE SCALE GENOMIC DNA]</scope>
    <source>
        <strain evidence="5 6">L21-TH-D2</strain>
    </source>
</reference>
<protein>
    <submittedName>
        <fullName evidence="5">Spore germination protein GerKA</fullName>
    </submittedName>
</protein>
<keyword evidence="6" id="KW-1185">Reference proteome</keyword>
<keyword evidence="4" id="KW-0812">Transmembrane</keyword>
<sequence>MFNRFKNIISDLKHNVSNEDKMKTAKKVNIEENIKRRLKHNLKLFRSIFHDCSDVVFKEFKIGSEREINAAIIYVDGLIDREIIHTEILKPLMYLTRLDEYNSTNISIEFLKNTDLAIGEIKEKKKLEEIVALILSGETALLIDGIDKALLLNSRGWENRQIEEPQSESVSRGPKDGFTETLRFNTALIRRKIKHPDLKVKMMNIGERTNTDVAIVYMEEIAKKEVVEEVLSRLKTIKIDGIFESGYIEEFIEDNPYSPFPQVEITERTDKASAALLEGRVAIIVDGTPVVSLVPAIMVNFYQTPEDYYEKPLFASALRLLRVLGFLVATSLPSLYVAFLSFHFQLIPIKLVETLAEGRVKVPFPPFVEALLMEILIDLLREANLRLPGTLGQSIGVVGAIVIGQAAVSANLASPAMVIIVSITAIGAYVIPRFSTSYSIRFLRYPMIFFAATLGIFGIAVVWLWILIHLCALESFGNPYLSPFTPLKIRDLKDTVIRAPLWAMRKRPTSPDSEDKNRQDLQKGRINK</sequence>
<keyword evidence="2 4" id="KW-0472">Membrane</keyword>
<dbReference type="GO" id="GO:0016020">
    <property type="term" value="C:membrane"/>
    <property type="evidence" value="ECO:0007669"/>
    <property type="project" value="InterPro"/>
</dbReference>
<evidence type="ECO:0000313" key="6">
    <source>
        <dbReference type="Proteomes" id="UP000013378"/>
    </source>
</evidence>
<feature type="region of interest" description="Disordered" evidence="3">
    <location>
        <begin position="506"/>
        <end position="528"/>
    </location>
</feature>
<evidence type="ECO:0000256" key="1">
    <source>
        <dbReference type="ARBA" id="ARBA00005278"/>
    </source>
</evidence>
<dbReference type="Proteomes" id="UP000013378">
    <property type="component" value="Unassembled WGS sequence"/>
</dbReference>
<dbReference type="PIRSF" id="PIRSF005690">
    <property type="entry name" value="GerBA"/>
    <property type="match status" value="1"/>
</dbReference>
<evidence type="ECO:0000313" key="5">
    <source>
        <dbReference type="EMBL" id="EOC99783.1"/>
    </source>
</evidence>
<comment type="similarity">
    <text evidence="1">Belongs to the GerABKA family.</text>
</comment>
<dbReference type="AlphaFoldDB" id="R1CSV1"/>
<evidence type="ECO:0000256" key="4">
    <source>
        <dbReference type="SAM" id="Phobius"/>
    </source>
</evidence>
<dbReference type="OrthoDB" id="9772630at2"/>
<proteinExistence type="inferred from homology"/>
<dbReference type="PATRIC" id="fig|1304284.3.peg.2138"/>
<dbReference type="PANTHER" id="PTHR22550:SF5">
    <property type="entry name" value="LEUCINE ZIPPER PROTEIN 4"/>
    <property type="match status" value="1"/>
</dbReference>
<dbReference type="InterPro" id="IPR050768">
    <property type="entry name" value="UPF0353/GerABKA_families"/>
</dbReference>
<dbReference type="STRING" id="1304284.L21TH_2182"/>
<dbReference type="Pfam" id="PF03323">
    <property type="entry name" value="GerA"/>
    <property type="match status" value="1"/>
</dbReference>
<dbReference type="GO" id="GO:0009847">
    <property type="term" value="P:spore germination"/>
    <property type="evidence" value="ECO:0007669"/>
    <property type="project" value="InterPro"/>
</dbReference>
<dbReference type="PANTHER" id="PTHR22550">
    <property type="entry name" value="SPORE GERMINATION PROTEIN"/>
    <property type="match status" value="1"/>
</dbReference>
<name>R1CSV1_9FIRM</name>
<evidence type="ECO:0000256" key="2">
    <source>
        <dbReference type="ARBA" id="ARBA00023136"/>
    </source>
</evidence>
<accession>R1CSV1</accession>
<evidence type="ECO:0000256" key="3">
    <source>
        <dbReference type="SAM" id="MobiDB-lite"/>
    </source>
</evidence>
<keyword evidence="4" id="KW-1133">Transmembrane helix</keyword>
<comment type="caution">
    <text evidence="5">The sequence shown here is derived from an EMBL/GenBank/DDBJ whole genome shotgun (WGS) entry which is preliminary data.</text>
</comment>
<feature type="transmembrane region" description="Helical" evidence="4">
    <location>
        <begin position="443"/>
        <end position="466"/>
    </location>
</feature>
<feature type="compositionally biased region" description="Basic and acidic residues" evidence="3">
    <location>
        <begin position="513"/>
        <end position="528"/>
    </location>
</feature>
<dbReference type="eggNOG" id="COG0697">
    <property type="taxonomic scope" value="Bacteria"/>
</dbReference>